<dbReference type="InterPro" id="IPR036661">
    <property type="entry name" value="Luciferase-like_sf"/>
</dbReference>
<dbReference type="SUPFAM" id="SSF51679">
    <property type="entry name" value="Bacterial luciferase-like"/>
    <property type="match status" value="1"/>
</dbReference>
<dbReference type="AlphaFoldDB" id="A0A9X3BF77"/>
<feature type="non-terminal residue" evidence="1">
    <location>
        <position position="1"/>
    </location>
</feature>
<feature type="non-terminal residue" evidence="1">
    <location>
        <position position="87"/>
    </location>
</feature>
<evidence type="ECO:0000313" key="2">
    <source>
        <dbReference type="Proteomes" id="UP001140272"/>
    </source>
</evidence>
<comment type="caution">
    <text evidence="1">The sequence shown here is derived from an EMBL/GenBank/DDBJ whole genome shotgun (WGS) entry which is preliminary data.</text>
</comment>
<organism evidence="1 2">
    <name type="scientific">Mycolicibacterium rufum</name>
    <dbReference type="NCBI Taxonomy" id="318424"/>
    <lineage>
        <taxon>Bacteria</taxon>
        <taxon>Bacillati</taxon>
        <taxon>Actinomycetota</taxon>
        <taxon>Actinomycetes</taxon>
        <taxon>Mycobacteriales</taxon>
        <taxon>Mycobacteriaceae</taxon>
        <taxon>Mycolicibacterium</taxon>
    </lineage>
</organism>
<dbReference type="Proteomes" id="UP001140272">
    <property type="component" value="Unassembled WGS sequence"/>
</dbReference>
<gene>
    <name evidence="1" type="ORF">H7H73_05715</name>
</gene>
<dbReference type="GO" id="GO:0016705">
    <property type="term" value="F:oxidoreductase activity, acting on paired donors, with incorporation or reduction of molecular oxygen"/>
    <property type="evidence" value="ECO:0007669"/>
    <property type="project" value="InterPro"/>
</dbReference>
<evidence type="ECO:0000313" key="1">
    <source>
        <dbReference type="EMBL" id="MCV7070059.1"/>
    </source>
</evidence>
<dbReference type="EMBL" id="JACKRN010000214">
    <property type="protein sequence ID" value="MCV7070059.1"/>
    <property type="molecule type" value="Genomic_DNA"/>
</dbReference>
<proteinExistence type="predicted"/>
<protein>
    <submittedName>
        <fullName evidence="1">LLM class flavin-dependent oxidoreductase</fullName>
    </submittedName>
</protein>
<sequence length="87" mass="9429">RPLDLLTPRYWVDLVAQAERGHLDFVTIEDAFTLQNDLPSSAGVAADGVSGRLDAVLIASRVAPLTHRIGLMPTAVVTHTEPFHLSK</sequence>
<reference evidence="1" key="2">
    <citation type="journal article" date="2022" name="BMC Genomics">
        <title>Comparative genome analysis of mycobacteria focusing on tRNA and non-coding RNA.</title>
        <authorList>
            <person name="Behra P.R.K."/>
            <person name="Pettersson B.M.F."/>
            <person name="Ramesh M."/>
            <person name="Das S."/>
            <person name="Dasgupta S."/>
            <person name="Kirsebom L.A."/>
        </authorList>
    </citation>
    <scope>NUCLEOTIDE SEQUENCE</scope>
    <source>
        <strain evidence="1">DSM 45406</strain>
    </source>
</reference>
<dbReference type="Gene3D" id="3.20.20.30">
    <property type="entry name" value="Luciferase-like domain"/>
    <property type="match status" value="1"/>
</dbReference>
<accession>A0A9X3BF77</accession>
<reference evidence="1" key="1">
    <citation type="submission" date="2020-07" db="EMBL/GenBank/DDBJ databases">
        <authorList>
            <person name="Pettersson B.M.F."/>
            <person name="Behra P.R.K."/>
            <person name="Ramesh M."/>
            <person name="Das S."/>
            <person name="Dasgupta S."/>
            <person name="Kirsebom L.A."/>
        </authorList>
    </citation>
    <scope>NUCLEOTIDE SEQUENCE</scope>
    <source>
        <strain evidence="1">DSM 45406</strain>
    </source>
</reference>
<name>A0A9X3BF77_9MYCO</name>